<reference evidence="3" key="1">
    <citation type="journal article" date="2011" name="Nature">
        <title>Genome sequence and analysis of the tuber crop potato.</title>
        <authorList>
            <consortium name="The Potato Genome Sequencing Consortium"/>
        </authorList>
    </citation>
    <scope>NUCLEOTIDE SEQUENCE [LARGE SCALE GENOMIC DNA]</scope>
    <source>
        <strain evidence="3">cv. DM1-3 516 R44</strain>
    </source>
</reference>
<dbReference type="PANTHER" id="PTHR33180:SF31">
    <property type="entry name" value="POLYPROTEIN PROTEIN"/>
    <property type="match status" value="1"/>
</dbReference>
<proteinExistence type="predicted"/>
<dbReference type="InParanoid" id="M1DUJ6"/>
<keyword evidence="3" id="KW-1185">Reference proteome</keyword>
<dbReference type="Gramene" id="PGSC0003DMT400094640">
    <property type="protein sequence ID" value="PGSC0003DMT400094640"/>
    <property type="gene ID" value="PGSC0003DMG400044211"/>
</dbReference>
<reference evidence="2" key="2">
    <citation type="submission" date="2015-06" db="UniProtKB">
        <authorList>
            <consortium name="EnsemblPlants"/>
        </authorList>
    </citation>
    <scope>IDENTIFICATION</scope>
    <source>
        <strain evidence="2">DM1-3 516 R44</strain>
    </source>
</reference>
<feature type="region of interest" description="Disordered" evidence="1">
    <location>
        <begin position="61"/>
        <end position="142"/>
    </location>
</feature>
<dbReference type="PANTHER" id="PTHR33180">
    <property type="entry name" value="PHOTOSYSTEM II CP43 REACTION CENTER PROTEIN"/>
    <property type="match status" value="1"/>
</dbReference>
<dbReference type="AlphaFoldDB" id="M1DUJ6"/>
<organism evidence="2 3">
    <name type="scientific">Solanum tuberosum</name>
    <name type="common">Potato</name>
    <dbReference type="NCBI Taxonomy" id="4113"/>
    <lineage>
        <taxon>Eukaryota</taxon>
        <taxon>Viridiplantae</taxon>
        <taxon>Streptophyta</taxon>
        <taxon>Embryophyta</taxon>
        <taxon>Tracheophyta</taxon>
        <taxon>Spermatophyta</taxon>
        <taxon>Magnoliopsida</taxon>
        <taxon>eudicotyledons</taxon>
        <taxon>Gunneridae</taxon>
        <taxon>Pentapetalae</taxon>
        <taxon>asterids</taxon>
        <taxon>lamiids</taxon>
        <taxon>Solanales</taxon>
        <taxon>Solanaceae</taxon>
        <taxon>Solanoideae</taxon>
        <taxon>Solaneae</taxon>
        <taxon>Solanum</taxon>
    </lineage>
</organism>
<feature type="compositionally biased region" description="Basic residues" evidence="1">
    <location>
        <begin position="65"/>
        <end position="78"/>
    </location>
</feature>
<evidence type="ECO:0000313" key="3">
    <source>
        <dbReference type="Proteomes" id="UP000011115"/>
    </source>
</evidence>
<dbReference type="EnsemblPlants" id="PGSC0003DMT400094640">
    <property type="protein sequence ID" value="PGSC0003DMT400094640"/>
    <property type="gene ID" value="PGSC0003DMG400044211"/>
</dbReference>
<accession>M1DUJ6</accession>
<sequence length="241" mass="26688">MCLILFSGAAGMILKNGVGNWHEVPFGEPSRARMVRKKLNDSGMSPWNRVSGVVINEEAAASNAKAKKLPRKGGKGKGKVPIVETPEYNFGSERKSYDSQASFSEPEDDQLLLSRREELRSKGTYDPSRIPKAQTPPPTAPAQMVVPAPPVQGPPPRSLSQLNAKGLRTILEEKRPSTNGVVDMHPTVWDTLRFHRFEVFTRPHGPYIPTLVREFYSAYGDLVPQGKKKARAFKPVDLVMV</sequence>
<dbReference type="Proteomes" id="UP000011115">
    <property type="component" value="Unassembled WGS sequence"/>
</dbReference>
<feature type="compositionally biased region" description="Basic and acidic residues" evidence="1">
    <location>
        <begin position="114"/>
        <end position="123"/>
    </location>
</feature>
<evidence type="ECO:0000256" key="1">
    <source>
        <dbReference type="SAM" id="MobiDB-lite"/>
    </source>
</evidence>
<protein>
    <submittedName>
        <fullName evidence="2">Uncharacterized protein</fullName>
    </submittedName>
</protein>
<evidence type="ECO:0000313" key="2">
    <source>
        <dbReference type="EnsemblPlants" id="PGSC0003DMT400094640"/>
    </source>
</evidence>
<dbReference type="PaxDb" id="4113-PGSC0003DMT400094640"/>
<name>M1DUJ6_SOLTU</name>
<dbReference type="HOGENOM" id="CLU_029307_5_0_1"/>